<feature type="domain" description="PAS" evidence="8">
    <location>
        <begin position="157"/>
        <end position="209"/>
    </location>
</feature>
<dbReference type="InterPro" id="IPR052162">
    <property type="entry name" value="Sensor_kinase/Photoreceptor"/>
</dbReference>
<gene>
    <name evidence="10" type="ORF">D9O36_13140</name>
</gene>
<dbReference type="OrthoDB" id="5522855at2"/>
<evidence type="ECO:0000259" key="7">
    <source>
        <dbReference type="PROSITE" id="PS50109"/>
    </source>
</evidence>
<feature type="domain" description="PAC" evidence="9">
    <location>
        <begin position="86"/>
        <end position="137"/>
    </location>
</feature>
<dbReference type="Pfam" id="PF08447">
    <property type="entry name" value="PAS_3"/>
    <property type="match status" value="2"/>
</dbReference>
<feature type="domain" description="PAS" evidence="8">
    <location>
        <begin position="410"/>
        <end position="462"/>
    </location>
</feature>
<dbReference type="EMBL" id="RCNR01000025">
    <property type="protein sequence ID" value="MUH36793.1"/>
    <property type="molecule type" value="Genomic_DNA"/>
</dbReference>
<evidence type="ECO:0000256" key="2">
    <source>
        <dbReference type="ARBA" id="ARBA00012438"/>
    </source>
</evidence>
<evidence type="ECO:0000256" key="6">
    <source>
        <dbReference type="SAM" id="Coils"/>
    </source>
</evidence>
<sequence>MNIENYQIQNLDVAIADLNEIARIGYWVFSVKTNEYRLDKVTYEILQLPYGVDLNKKETTSYCMNEDKWIFIKELINNEVKQKTSFNHEIELEVQNGTPIWVQLIGKCNYNEGECIKVSGMIQDITARKTSENQLIEKNELLNFQENKAGIGHWKWNSKTNLVTCSKNISRIIGVPYGSVVTVDHLINSVHPEDIEFVRNHLYDSVTSETFDTFFHRFQLEDGSERIIQVLGEPFFDEYSQFKGFICSSQDITTIKQFEKELLEKNQLFKVAQQRAKFGYWQWEVKNDIVTCSENMSRLLRVEENTEFPISTLIKDVPPQDIAHVRASLDKIVKKKYFDSFSHRVMIDDEIIYVKVQGKVITDSEGEIVNILGVSQDITDQKLIENELISNNQLLAFAEQISKIGHWQWDFSTNIVKWSTNLYRIFEINENQKIDFETYFSFVHPDDQEKVTAKINALTENKNLEGVVHRIVLKNGKIKTVELLATVNLDRSANIVEMLGTLQDVSEQRAEQMKFKALLESAPNATLILGKDNIIQMINIQAERLFGYTSKELVGQSIDLLIPSRFDERRAPLREAFFANPKIKTYNIGDDLYMLDKQHIEIPVEVTLGPLQLEGDFLLSVVIRDVTAEKNYQRKILNSKEELEILTEELTTQNQQLADFTQITSHNLRAPVSNLNSLVDIYKMMGNEQERSELFSKFETVISHLTLTLNTLIEALSTKSNTSIERGDVIFNDVLTKTKEIFTAEITRTKAVIKSDFSKASSISYHKIYLESIFQNLIGNSLKYRSKERIPQIEVTSEMVNGKVNLSFRDNGLGIDLKKHGHKIFGLNKVFHNHPEAKGIGLFMTKTQIEAMGGTISISSKVNEGTTFSIQFI</sequence>
<evidence type="ECO:0000313" key="10">
    <source>
        <dbReference type="EMBL" id="MUH36793.1"/>
    </source>
</evidence>
<dbReference type="NCBIfam" id="TIGR00229">
    <property type="entry name" value="sensory_box"/>
    <property type="match status" value="3"/>
</dbReference>
<dbReference type="Gene3D" id="3.30.450.20">
    <property type="entry name" value="PAS domain"/>
    <property type="match status" value="5"/>
</dbReference>
<keyword evidence="5" id="KW-0418">Kinase</keyword>
<dbReference type="Proteomes" id="UP000540519">
    <property type="component" value="Unassembled WGS sequence"/>
</dbReference>
<dbReference type="InterPro" id="IPR035965">
    <property type="entry name" value="PAS-like_dom_sf"/>
</dbReference>
<proteinExistence type="predicted"/>
<dbReference type="Gene3D" id="2.10.70.100">
    <property type="match status" value="1"/>
</dbReference>
<evidence type="ECO:0000259" key="9">
    <source>
        <dbReference type="PROSITE" id="PS50113"/>
    </source>
</evidence>
<keyword evidence="4" id="KW-0808">Transferase</keyword>
<dbReference type="SMART" id="SM00091">
    <property type="entry name" value="PAS"/>
    <property type="match status" value="4"/>
</dbReference>
<dbReference type="Gene3D" id="1.10.287.130">
    <property type="match status" value="1"/>
</dbReference>
<reference evidence="10 11" key="1">
    <citation type="journal article" date="2019" name="Mar. Drugs">
        <title>Comparative Genomics and CAZyme Genome Repertoires of Marine Zobellia amurskyensis KMM 3526(T) and Zobellia laminariae KMM 3676(T).</title>
        <authorList>
            <person name="Chernysheva N."/>
            <person name="Bystritskaya E."/>
            <person name="Stenkova A."/>
            <person name="Golovkin I."/>
            <person name="Nedashkovskaya O."/>
            <person name="Isaeva M."/>
        </authorList>
    </citation>
    <scope>NUCLEOTIDE SEQUENCE [LARGE SCALE GENOMIC DNA]</scope>
    <source>
        <strain evidence="10 11">KMM 3526</strain>
    </source>
</reference>
<comment type="catalytic activity">
    <reaction evidence="1">
        <text>ATP + protein L-histidine = ADP + protein N-phospho-L-histidine.</text>
        <dbReference type="EC" id="2.7.13.3"/>
    </reaction>
</comment>
<dbReference type="Pfam" id="PF13426">
    <property type="entry name" value="PAS_9"/>
    <property type="match status" value="2"/>
</dbReference>
<comment type="caution">
    <text evidence="10">The sequence shown here is derived from an EMBL/GenBank/DDBJ whole genome shotgun (WGS) entry which is preliminary data.</text>
</comment>
<dbReference type="InterPro" id="IPR003594">
    <property type="entry name" value="HATPase_dom"/>
</dbReference>
<evidence type="ECO:0000256" key="3">
    <source>
        <dbReference type="ARBA" id="ARBA00022553"/>
    </source>
</evidence>
<dbReference type="EC" id="2.7.13.3" evidence="2"/>
<feature type="domain" description="PAC" evidence="9">
    <location>
        <begin position="209"/>
        <end position="264"/>
    </location>
</feature>
<dbReference type="SUPFAM" id="SSF55874">
    <property type="entry name" value="ATPase domain of HSP90 chaperone/DNA topoisomerase II/histidine kinase"/>
    <property type="match status" value="1"/>
</dbReference>
<dbReference type="Pfam" id="PF02518">
    <property type="entry name" value="HATPase_c"/>
    <property type="match status" value="1"/>
</dbReference>
<dbReference type="SMART" id="SM00086">
    <property type="entry name" value="PAC"/>
    <property type="match status" value="4"/>
</dbReference>
<dbReference type="InterPro" id="IPR036890">
    <property type="entry name" value="HATPase_C_sf"/>
</dbReference>
<dbReference type="PANTHER" id="PTHR43304">
    <property type="entry name" value="PHYTOCHROME-LIKE PROTEIN CPH1"/>
    <property type="match status" value="1"/>
</dbReference>
<keyword evidence="3" id="KW-0597">Phosphoprotein</keyword>
<protein>
    <recommendedName>
        <fullName evidence="2">histidine kinase</fullName>
        <ecNumber evidence="2">2.7.13.3</ecNumber>
    </recommendedName>
</protein>
<dbReference type="PANTHER" id="PTHR43304:SF1">
    <property type="entry name" value="PAC DOMAIN-CONTAINING PROTEIN"/>
    <property type="match status" value="1"/>
</dbReference>
<dbReference type="PROSITE" id="PS50113">
    <property type="entry name" value="PAC"/>
    <property type="match status" value="4"/>
</dbReference>
<evidence type="ECO:0000256" key="1">
    <source>
        <dbReference type="ARBA" id="ARBA00000085"/>
    </source>
</evidence>
<dbReference type="GO" id="GO:0004673">
    <property type="term" value="F:protein histidine kinase activity"/>
    <property type="evidence" value="ECO:0007669"/>
    <property type="project" value="UniProtKB-EC"/>
</dbReference>
<dbReference type="AlphaFoldDB" id="A0A7X2ZUS5"/>
<dbReference type="Gene3D" id="3.30.565.10">
    <property type="entry name" value="Histidine kinase-like ATPase, C-terminal domain"/>
    <property type="match status" value="1"/>
</dbReference>
<accession>A0A7X2ZUS5</accession>
<keyword evidence="6" id="KW-0175">Coiled coil</keyword>
<evidence type="ECO:0000256" key="5">
    <source>
        <dbReference type="ARBA" id="ARBA00022777"/>
    </source>
</evidence>
<dbReference type="InterPro" id="IPR000014">
    <property type="entry name" value="PAS"/>
</dbReference>
<dbReference type="InterPro" id="IPR001610">
    <property type="entry name" value="PAC"/>
</dbReference>
<evidence type="ECO:0000259" key="8">
    <source>
        <dbReference type="PROSITE" id="PS50112"/>
    </source>
</evidence>
<dbReference type="CDD" id="cd00130">
    <property type="entry name" value="PAS"/>
    <property type="match status" value="3"/>
</dbReference>
<dbReference type="PROSITE" id="PS50112">
    <property type="entry name" value="PAS"/>
    <property type="match status" value="3"/>
</dbReference>
<organism evidence="10 11">
    <name type="scientific">Zobellia amurskyensis</name>
    <dbReference type="NCBI Taxonomy" id="248905"/>
    <lineage>
        <taxon>Bacteria</taxon>
        <taxon>Pseudomonadati</taxon>
        <taxon>Bacteroidota</taxon>
        <taxon>Flavobacteriia</taxon>
        <taxon>Flavobacteriales</taxon>
        <taxon>Flavobacteriaceae</taxon>
        <taxon>Zobellia</taxon>
    </lineage>
</organism>
<dbReference type="InterPro" id="IPR013655">
    <property type="entry name" value="PAS_fold_3"/>
</dbReference>
<dbReference type="InterPro" id="IPR000700">
    <property type="entry name" value="PAS-assoc_C"/>
</dbReference>
<dbReference type="PRINTS" id="PR00344">
    <property type="entry name" value="BCTRLSENSOR"/>
</dbReference>
<dbReference type="InterPro" id="IPR005467">
    <property type="entry name" value="His_kinase_dom"/>
</dbReference>
<dbReference type="SMART" id="SM00387">
    <property type="entry name" value="HATPase_c"/>
    <property type="match status" value="1"/>
</dbReference>
<dbReference type="PROSITE" id="PS50109">
    <property type="entry name" value="HIS_KIN"/>
    <property type="match status" value="1"/>
</dbReference>
<dbReference type="SUPFAM" id="SSF55785">
    <property type="entry name" value="PYP-like sensor domain (PAS domain)"/>
    <property type="match status" value="5"/>
</dbReference>
<feature type="coiled-coil region" evidence="6">
    <location>
        <begin position="629"/>
        <end position="656"/>
    </location>
</feature>
<name>A0A7X2ZUS5_9FLAO</name>
<evidence type="ECO:0000256" key="4">
    <source>
        <dbReference type="ARBA" id="ARBA00022679"/>
    </source>
</evidence>
<feature type="domain" description="Histidine kinase" evidence="7">
    <location>
        <begin position="663"/>
        <end position="873"/>
    </location>
</feature>
<evidence type="ECO:0000313" key="11">
    <source>
        <dbReference type="Proteomes" id="UP000540519"/>
    </source>
</evidence>
<feature type="domain" description="PAC" evidence="9">
    <location>
        <begin position="336"/>
        <end position="390"/>
    </location>
</feature>
<keyword evidence="11" id="KW-1185">Reference proteome</keyword>
<dbReference type="RefSeq" id="WP_155600247.1">
    <property type="nucleotide sequence ID" value="NZ_RCNR01000025.1"/>
</dbReference>
<feature type="domain" description="PAS" evidence="8">
    <location>
        <begin position="511"/>
        <end position="580"/>
    </location>
</feature>
<dbReference type="InterPro" id="IPR004358">
    <property type="entry name" value="Sig_transdc_His_kin-like_C"/>
</dbReference>
<feature type="domain" description="PAC" evidence="9">
    <location>
        <begin position="462"/>
        <end position="517"/>
    </location>
</feature>